<name>A0A8W7P152_ANOCL</name>
<dbReference type="Proteomes" id="UP000075882">
    <property type="component" value="Unassembled WGS sequence"/>
</dbReference>
<feature type="compositionally biased region" description="Basic and acidic residues" evidence="1">
    <location>
        <begin position="439"/>
        <end position="449"/>
    </location>
</feature>
<feature type="compositionally biased region" description="Basic and acidic residues" evidence="1">
    <location>
        <begin position="304"/>
        <end position="314"/>
    </location>
</feature>
<sequence>MIEIIPQQHYTLPFYTKLILLLQRFHLQVHLPGRLQRDRILRKHQRYRCPRARPHPKIGQHRRQTDARLQHPQPLADANSRPLPERQKCTKVSLCYPVRRKAIRIEAVWVGIVALVALDRVHRQMDSHFRRQYHITARYACSFRASSYRQKVTLEEDVSYPARKNPNACAISSSIERALPLEAARSCSIMSIRSFRLGVAAAVSLLSRIATVRRIIPPEQMAQRRVETEQAAHNLRVARLIEHQLTRPTERTVRLVKAVTLNPERTSANVIDHHARTAILHIQLRLTIDFRPEKVGKVVGHLPQDGKHRPDPSGRKGGRQFRPDALPLGTLKAEQMAGQDIDTLVMVHTVIGKVGKVFDQHRLDQVQIGDHQGGLQHDRQAAESFPPVHLAVQLVRHVRDGLPAQPLKVPQQKVARYGRYIASGPVVAPSPYPKHQQTHHTDAQIQRDR</sequence>
<dbReference type="EnsemblMetazoa" id="ACOM022941-RA">
    <property type="protein sequence ID" value="ACOM022941-PA.1"/>
    <property type="gene ID" value="ACOM022941"/>
</dbReference>
<organism evidence="2">
    <name type="scientific">Anopheles coluzzii</name>
    <name type="common">African malaria mosquito</name>
    <dbReference type="NCBI Taxonomy" id="1518534"/>
    <lineage>
        <taxon>Eukaryota</taxon>
        <taxon>Metazoa</taxon>
        <taxon>Ecdysozoa</taxon>
        <taxon>Arthropoda</taxon>
        <taxon>Hexapoda</taxon>
        <taxon>Insecta</taxon>
        <taxon>Pterygota</taxon>
        <taxon>Neoptera</taxon>
        <taxon>Endopterygota</taxon>
        <taxon>Diptera</taxon>
        <taxon>Nematocera</taxon>
        <taxon>Culicoidea</taxon>
        <taxon>Culicidae</taxon>
        <taxon>Anophelinae</taxon>
        <taxon>Anopheles</taxon>
    </lineage>
</organism>
<evidence type="ECO:0000313" key="2">
    <source>
        <dbReference type="EnsemblMetazoa" id="ACOM022941-PA.1"/>
    </source>
</evidence>
<feature type="region of interest" description="Disordered" evidence="1">
    <location>
        <begin position="300"/>
        <end position="324"/>
    </location>
</feature>
<dbReference type="AlphaFoldDB" id="A0A8W7P152"/>
<proteinExistence type="predicted"/>
<reference evidence="2" key="1">
    <citation type="submission" date="2022-08" db="UniProtKB">
        <authorList>
            <consortium name="EnsemblMetazoa"/>
        </authorList>
    </citation>
    <scope>IDENTIFICATION</scope>
</reference>
<feature type="region of interest" description="Disordered" evidence="1">
    <location>
        <begin position="426"/>
        <end position="449"/>
    </location>
</feature>
<feature type="compositionally biased region" description="Basic residues" evidence="1">
    <location>
        <begin position="51"/>
        <end position="62"/>
    </location>
</feature>
<feature type="region of interest" description="Disordered" evidence="1">
    <location>
        <begin position="51"/>
        <end position="83"/>
    </location>
</feature>
<evidence type="ECO:0000256" key="1">
    <source>
        <dbReference type="SAM" id="MobiDB-lite"/>
    </source>
</evidence>
<accession>A0A8W7P152</accession>
<protein>
    <submittedName>
        <fullName evidence="2">Uncharacterized protein</fullName>
    </submittedName>
</protein>